<name>A0ABD0K3F6_9CAEN</name>
<reference evidence="2 3" key="1">
    <citation type="journal article" date="2023" name="Sci. Data">
        <title>Genome assembly of the Korean intertidal mud-creeper Batillaria attramentaria.</title>
        <authorList>
            <person name="Patra A.K."/>
            <person name="Ho P.T."/>
            <person name="Jun S."/>
            <person name="Lee S.J."/>
            <person name="Kim Y."/>
            <person name="Won Y.J."/>
        </authorList>
    </citation>
    <scope>NUCLEOTIDE SEQUENCE [LARGE SCALE GENOMIC DNA]</scope>
    <source>
        <strain evidence="2">Wonlab-2016</strain>
    </source>
</reference>
<dbReference type="EMBL" id="JACVVK020000259">
    <property type="protein sequence ID" value="KAK7481593.1"/>
    <property type="molecule type" value="Genomic_DNA"/>
</dbReference>
<evidence type="ECO:0000313" key="2">
    <source>
        <dbReference type="EMBL" id="KAK7481593.1"/>
    </source>
</evidence>
<sequence>MQLEWSRSSWAGNLVLKVVSLTSNLGRKRGTVPNSWRIKLMAWARDSLVPETTIGAQQWALMDACPPSDKHRVTILDDPQRGERNGEETTDTKLKRV</sequence>
<feature type="region of interest" description="Disordered" evidence="1">
    <location>
        <begin position="71"/>
        <end position="97"/>
    </location>
</feature>
<dbReference type="AlphaFoldDB" id="A0ABD0K3F6"/>
<gene>
    <name evidence="2" type="ORF">BaRGS_00027109</name>
</gene>
<evidence type="ECO:0000256" key="1">
    <source>
        <dbReference type="SAM" id="MobiDB-lite"/>
    </source>
</evidence>
<comment type="caution">
    <text evidence="2">The sequence shown here is derived from an EMBL/GenBank/DDBJ whole genome shotgun (WGS) entry which is preliminary data.</text>
</comment>
<dbReference type="Proteomes" id="UP001519460">
    <property type="component" value="Unassembled WGS sequence"/>
</dbReference>
<organism evidence="2 3">
    <name type="scientific">Batillaria attramentaria</name>
    <dbReference type="NCBI Taxonomy" id="370345"/>
    <lineage>
        <taxon>Eukaryota</taxon>
        <taxon>Metazoa</taxon>
        <taxon>Spiralia</taxon>
        <taxon>Lophotrochozoa</taxon>
        <taxon>Mollusca</taxon>
        <taxon>Gastropoda</taxon>
        <taxon>Caenogastropoda</taxon>
        <taxon>Sorbeoconcha</taxon>
        <taxon>Cerithioidea</taxon>
        <taxon>Batillariidae</taxon>
        <taxon>Batillaria</taxon>
    </lineage>
</organism>
<evidence type="ECO:0000313" key="3">
    <source>
        <dbReference type="Proteomes" id="UP001519460"/>
    </source>
</evidence>
<proteinExistence type="predicted"/>
<keyword evidence="3" id="KW-1185">Reference proteome</keyword>
<protein>
    <submittedName>
        <fullName evidence="2">Uncharacterized protein</fullName>
    </submittedName>
</protein>
<accession>A0ABD0K3F6</accession>